<gene>
    <name evidence="1" type="primary">orf60</name>
</gene>
<sequence length="99" mass="11893">MPLKFKNLIYMANINLRNLNVEMHYQPGWYSDKDLFLNLLNTSALDIQDMLILARLYIKYQPILNKYKLLYSCFQYLLGKVNCSKIDDLYLITRNQYTK</sequence>
<accession>A0A8K1YU92</accession>
<reference evidence="1" key="1">
    <citation type="submission" date="2019-03" db="EMBL/GenBank/DDBJ databases">
        <title>Phycologia Chloroplast and mitochondrial genomes of Kumanoa mahlacensis.</title>
        <authorList>
            <person name="Fang K."/>
        </authorList>
    </citation>
    <scope>NUCLEOTIDE SEQUENCE</scope>
    <source>
        <strain evidence="1">SAS-FKP1701</strain>
    </source>
</reference>
<organism evidence="1">
    <name type="scientific">Kumanoa mahlacensis</name>
    <dbReference type="NCBI Taxonomy" id="1196387"/>
    <lineage>
        <taxon>Eukaryota</taxon>
        <taxon>Rhodophyta</taxon>
        <taxon>Florideophyceae</taxon>
        <taxon>Nemaliophycidae</taxon>
        <taxon>Batrachospermales</taxon>
        <taxon>Batrachospermaceae</taxon>
        <taxon>Kumanoa</taxon>
    </lineage>
</organism>
<proteinExistence type="predicted"/>
<name>A0A8K1YU92_9FLOR</name>
<dbReference type="EMBL" id="MK641509">
    <property type="protein sequence ID" value="UEQ11937.1"/>
    <property type="molecule type" value="Genomic_DNA"/>
</dbReference>
<dbReference type="AlphaFoldDB" id="A0A8K1YU92"/>
<keyword evidence="1" id="KW-0150">Chloroplast</keyword>
<protein>
    <submittedName>
        <fullName evidence="1">Uncharacterized protein</fullName>
    </submittedName>
</protein>
<geneLocation type="chloroplast" evidence="1"/>
<evidence type="ECO:0000313" key="1">
    <source>
        <dbReference type="EMBL" id="UEQ11937.1"/>
    </source>
</evidence>
<keyword evidence="1" id="KW-0934">Plastid</keyword>